<evidence type="ECO:0000313" key="2">
    <source>
        <dbReference type="Proteomes" id="UP001187343"/>
    </source>
</evidence>
<reference evidence="1" key="1">
    <citation type="submission" date="2023-08" db="EMBL/GenBank/DDBJ databases">
        <title>Chromosome-level Genome Assembly of mud carp (Cirrhinus molitorella).</title>
        <authorList>
            <person name="Liu H."/>
        </authorList>
    </citation>
    <scope>NUCLEOTIDE SEQUENCE</scope>
    <source>
        <strain evidence="1">Prfri</strain>
        <tissue evidence="1">Muscle</tissue>
    </source>
</reference>
<dbReference type="AlphaFoldDB" id="A0AA88QBM3"/>
<organism evidence="1 2">
    <name type="scientific">Cirrhinus molitorella</name>
    <name type="common">mud carp</name>
    <dbReference type="NCBI Taxonomy" id="172907"/>
    <lineage>
        <taxon>Eukaryota</taxon>
        <taxon>Metazoa</taxon>
        <taxon>Chordata</taxon>
        <taxon>Craniata</taxon>
        <taxon>Vertebrata</taxon>
        <taxon>Euteleostomi</taxon>
        <taxon>Actinopterygii</taxon>
        <taxon>Neopterygii</taxon>
        <taxon>Teleostei</taxon>
        <taxon>Ostariophysi</taxon>
        <taxon>Cypriniformes</taxon>
        <taxon>Cyprinidae</taxon>
        <taxon>Labeoninae</taxon>
        <taxon>Labeonini</taxon>
        <taxon>Cirrhinus</taxon>
    </lineage>
</organism>
<proteinExistence type="predicted"/>
<name>A0AA88QBM3_9TELE</name>
<evidence type="ECO:0000313" key="1">
    <source>
        <dbReference type="EMBL" id="KAK2913320.1"/>
    </source>
</evidence>
<keyword evidence="2" id="KW-1185">Reference proteome</keyword>
<accession>A0AA88QBM3</accession>
<gene>
    <name evidence="1" type="ORF">Q8A67_001719</name>
</gene>
<protein>
    <submittedName>
        <fullName evidence="1">Uncharacterized protein</fullName>
    </submittedName>
</protein>
<sequence>MNCSIVSKNPQSIHRSFSRKVYRRPYQLPIRAPSTRVRREYAGAREGARGAGSQWRETLMTDSGNQRADINAEMTYRAPQRLMRFMSVDTEGK</sequence>
<dbReference type="Proteomes" id="UP001187343">
    <property type="component" value="Unassembled WGS sequence"/>
</dbReference>
<dbReference type="EMBL" id="JAUYZG010000002">
    <property type="protein sequence ID" value="KAK2913320.1"/>
    <property type="molecule type" value="Genomic_DNA"/>
</dbReference>
<comment type="caution">
    <text evidence="1">The sequence shown here is derived from an EMBL/GenBank/DDBJ whole genome shotgun (WGS) entry which is preliminary data.</text>
</comment>